<dbReference type="PROSITE" id="PS01124">
    <property type="entry name" value="HTH_ARAC_FAMILY_2"/>
    <property type="match status" value="1"/>
</dbReference>
<dbReference type="InterPro" id="IPR018060">
    <property type="entry name" value="HTH_AraC"/>
</dbReference>
<dbReference type="Pfam" id="PF02311">
    <property type="entry name" value="AraC_binding"/>
    <property type="match status" value="1"/>
</dbReference>
<dbReference type="AlphaFoldDB" id="A0AAQ3QUN8"/>
<dbReference type="InterPro" id="IPR037923">
    <property type="entry name" value="HTH-like"/>
</dbReference>
<keyword evidence="2" id="KW-0238">DNA-binding</keyword>
<keyword evidence="3" id="KW-0804">Transcription</keyword>
<dbReference type="GO" id="GO:0043565">
    <property type="term" value="F:sequence-specific DNA binding"/>
    <property type="evidence" value="ECO:0007669"/>
    <property type="project" value="InterPro"/>
</dbReference>
<protein>
    <submittedName>
        <fullName evidence="5">AraC family transcriptional regulator</fullName>
    </submittedName>
</protein>
<dbReference type="GO" id="GO:0003700">
    <property type="term" value="F:DNA-binding transcription factor activity"/>
    <property type="evidence" value="ECO:0007669"/>
    <property type="project" value="InterPro"/>
</dbReference>
<dbReference type="Gene3D" id="1.10.10.60">
    <property type="entry name" value="Homeodomain-like"/>
    <property type="match status" value="1"/>
</dbReference>
<organism evidence="5 6">
    <name type="scientific">Rubellicoccus peritrichatus</name>
    <dbReference type="NCBI Taxonomy" id="3080537"/>
    <lineage>
        <taxon>Bacteria</taxon>
        <taxon>Pseudomonadati</taxon>
        <taxon>Verrucomicrobiota</taxon>
        <taxon>Opitutia</taxon>
        <taxon>Puniceicoccales</taxon>
        <taxon>Cerasicoccaceae</taxon>
        <taxon>Rubellicoccus</taxon>
    </lineage>
</organism>
<evidence type="ECO:0000256" key="3">
    <source>
        <dbReference type="ARBA" id="ARBA00023163"/>
    </source>
</evidence>
<dbReference type="InterPro" id="IPR003313">
    <property type="entry name" value="AraC-bd"/>
</dbReference>
<evidence type="ECO:0000313" key="5">
    <source>
        <dbReference type="EMBL" id="WOO40593.1"/>
    </source>
</evidence>
<dbReference type="KEGG" id="puo:RZN69_18380"/>
<evidence type="ECO:0000256" key="2">
    <source>
        <dbReference type="ARBA" id="ARBA00023125"/>
    </source>
</evidence>
<feature type="domain" description="HTH araC/xylS-type" evidence="4">
    <location>
        <begin position="161"/>
        <end position="263"/>
    </location>
</feature>
<dbReference type="Pfam" id="PF12833">
    <property type="entry name" value="HTH_18"/>
    <property type="match status" value="1"/>
</dbReference>
<gene>
    <name evidence="5" type="ORF">RZN69_18380</name>
</gene>
<sequence length="266" mass="31453">MDHFSQTKILFWGHYPDCKAWVDKRFDGYYVINYAHSGSLQYACGEHELRTIKGPISWLSYPGPQIRFGWPKLDNSWEHRFIAFSGSGVDSYIRSGLFSTNDQESVYPIQHPERLRIAFDELIQTLEVGKKEAPRTIHMLEGLLLQLHEQDRPDEHTSALEKGIKILANKMEDHPEVDWDFQVEAKQLNISYPHFRRLWRKINRDSPNNFLIKARLKLAATLLQKSPQSIKEIAYNVQFSDVYYFNRMFKKHYKIAPGRFREETRF</sequence>
<dbReference type="PROSITE" id="PS00041">
    <property type="entry name" value="HTH_ARAC_FAMILY_1"/>
    <property type="match status" value="1"/>
</dbReference>
<dbReference type="EMBL" id="CP136920">
    <property type="protein sequence ID" value="WOO40593.1"/>
    <property type="molecule type" value="Genomic_DNA"/>
</dbReference>
<dbReference type="PANTHER" id="PTHR43280">
    <property type="entry name" value="ARAC-FAMILY TRANSCRIPTIONAL REGULATOR"/>
    <property type="match status" value="1"/>
</dbReference>
<dbReference type="SUPFAM" id="SSF51215">
    <property type="entry name" value="Regulatory protein AraC"/>
    <property type="match status" value="1"/>
</dbReference>
<dbReference type="SMART" id="SM00342">
    <property type="entry name" value="HTH_ARAC"/>
    <property type="match status" value="1"/>
</dbReference>
<dbReference type="InterPro" id="IPR018062">
    <property type="entry name" value="HTH_AraC-typ_CS"/>
</dbReference>
<accession>A0AAQ3QUN8</accession>
<evidence type="ECO:0000313" key="6">
    <source>
        <dbReference type="Proteomes" id="UP001304300"/>
    </source>
</evidence>
<dbReference type="Proteomes" id="UP001304300">
    <property type="component" value="Chromosome"/>
</dbReference>
<dbReference type="SUPFAM" id="SSF46689">
    <property type="entry name" value="Homeodomain-like"/>
    <property type="match status" value="1"/>
</dbReference>
<name>A0AAQ3QUN8_9BACT</name>
<dbReference type="PANTHER" id="PTHR43280:SF30">
    <property type="entry name" value="MMSAB OPERON REGULATORY PROTEIN"/>
    <property type="match status" value="1"/>
</dbReference>
<keyword evidence="6" id="KW-1185">Reference proteome</keyword>
<evidence type="ECO:0000256" key="1">
    <source>
        <dbReference type="ARBA" id="ARBA00023015"/>
    </source>
</evidence>
<dbReference type="RefSeq" id="WP_317832705.1">
    <property type="nucleotide sequence ID" value="NZ_CP136920.1"/>
</dbReference>
<reference evidence="5 6" key="1">
    <citation type="submission" date="2023-10" db="EMBL/GenBank/DDBJ databases">
        <title>Rubellicoccus peritrichatus gen. nov., sp. nov., isolated from an algae of coral reef tank.</title>
        <authorList>
            <person name="Luo J."/>
        </authorList>
    </citation>
    <scope>NUCLEOTIDE SEQUENCE [LARGE SCALE GENOMIC DNA]</scope>
    <source>
        <strain evidence="5 6">CR14</strain>
    </source>
</reference>
<dbReference type="InterPro" id="IPR009057">
    <property type="entry name" value="Homeodomain-like_sf"/>
</dbReference>
<keyword evidence="1" id="KW-0805">Transcription regulation</keyword>
<evidence type="ECO:0000259" key="4">
    <source>
        <dbReference type="PROSITE" id="PS01124"/>
    </source>
</evidence>
<proteinExistence type="predicted"/>